<evidence type="ECO:0000256" key="4">
    <source>
        <dbReference type="SAM" id="MobiDB-lite"/>
    </source>
</evidence>
<comment type="caution">
    <text evidence="6">The sequence shown here is derived from an EMBL/GenBank/DDBJ whole genome shotgun (WGS) entry which is preliminary data.</text>
</comment>
<evidence type="ECO:0000313" key="7">
    <source>
        <dbReference type="Proteomes" id="UP000070578"/>
    </source>
</evidence>
<feature type="repeat" description="TPR" evidence="3">
    <location>
        <begin position="211"/>
        <end position="244"/>
    </location>
</feature>
<evidence type="ECO:0000256" key="2">
    <source>
        <dbReference type="ARBA" id="ARBA00022803"/>
    </source>
</evidence>
<feature type="repeat" description="TPR" evidence="3">
    <location>
        <begin position="309"/>
        <end position="342"/>
    </location>
</feature>
<dbReference type="PANTHER" id="PTHR44395:SF1">
    <property type="entry name" value="PROTEIN O-MANNOSYL-TRANSFERASE TMTC3"/>
    <property type="match status" value="1"/>
</dbReference>
<keyword evidence="5" id="KW-1133">Transmembrane helix</keyword>
<dbReference type="EMBL" id="LSLI01000005">
    <property type="protein sequence ID" value="KXS33482.1"/>
    <property type="molecule type" value="Genomic_DNA"/>
</dbReference>
<evidence type="ECO:0000313" key="6">
    <source>
        <dbReference type="EMBL" id="KXS33482.1"/>
    </source>
</evidence>
<feature type="repeat" description="TPR" evidence="3">
    <location>
        <begin position="275"/>
        <end position="308"/>
    </location>
</feature>
<keyword evidence="1" id="KW-0677">Repeat</keyword>
<keyword evidence="5" id="KW-0812">Transmembrane</keyword>
<accession>A0A139BX22</accession>
<dbReference type="PROSITE" id="PS50293">
    <property type="entry name" value="TPR_REGION"/>
    <property type="match status" value="1"/>
</dbReference>
<feature type="transmembrane region" description="Helical" evidence="5">
    <location>
        <begin position="74"/>
        <end position="94"/>
    </location>
</feature>
<dbReference type="Pfam" id="PF07719">
    <property type="entry name" value="TPR_2"/>
    <property type="match status" value="1"/>
</dbReference>
<dbReference type="Pfam" id="PF13432">
    <property type="entry name" value="TPR_16"/>
    <property type="match status" value="1"/>
</dbReference>
<dbReference type="InterPro" id="IPR013105">
    <property type="entry name" value="TPR_2"/>
</dbReference>
<evidence type="ECO:0000256" key="3">
    <source>
        <dbReference type="PROSITE-ProRule" id="PRU00339"/>
    </source>
</evidence>
<sequence>MSLLLDARNKSQQAQSAQDGGRTRSELSLEALPNTAPSSTAAPSTENARIAGQTLFNAKSSATASPRARINRNLLIALGGTLVLFSAGAGYVWYSVSAGTPALPAHPVTATLPAKPVLATIPPGNNLVPNIASTQAVPAKPAAIVQAKRTARSALKAHRQAQQDTPLLVEQHQSDALDPILNQAYLAYRNGKFEQAGQSYLEAYKLDASNLDAILGLAVVAQRLGKDSQAAHYYAQALVLDPRNAVANAGMSALTTDSNRESRLKTLLNEQPGSTALYFALGNQYAEQARWGEAQQAYFNAYRLEPNNAELAFNLAISLDHLGQNNAAVQYYQRALQLDPGPTMSFNHKQTSQRISDLTR</sequence>
<dbReference type="Gene3D" id="1.25.40.10">
    <property type="entry name" value="Tetratricopeptide repeat domain"/>
    <property type="match status" value="2"/>
</dbReference>
<evidence type="ECO:0000256" key="1">
    <source>
        <dbReference type="ARBA" id="ARBA00022737"/>
    </source>
</evidence>
<dbReference type="PROSITE" id="PS50005">
    <property type="entry name" value="TPR"/>
    <property type="match status" value="3"/>
</dbReference>
<dbReference type="SMART" id="SM00028">
    <property type="entry name" value="TPR"/>
    <property type="match status" value="4"/>
</dbReference>
<name>A0A139BX22_9PROT</name>
<keyword evidence="5" id="KW-0472">Membrane</keyword>
<dbReference type="SUPFAM" id="SSF48452">
    <property type="entry name" value="TPR-like"/>
    <property type="match status" value="1"/>
</dbReference>
<feature type="region of interest" description="Disordered" evidence="4">
    <location>
        <begin position="1"/>
        <end position="25"/>
    </location>
</feature>
<reference evidence="6 7" key="2">
    <citation type="submission" date="2016-03" db="EMBL/GenBank/DDBJ databases">
        <title>New uncultured bacterium of the family Gallionellaceae from acid mine drainage: description and reconstruction of genome based on metagenomic analysis of microbial community.</title>
        <authorList>
            <person name="Kadnikov V."/>
            <person name="Ivasenko D."/>
            <person name="Beletsky A."/>
            <person name="Mardanov A."/>
            <person name="Danilova E."/>
            <person name="Pimenov N."/>
            <person name="Karnachuk O."/>
            <person name="Ravin N."/>
        </authorList>
    </citation>
    <scope>NUCLEOTIDE SEQUENCE [LARGE SCALE GENOMIC DNA]</scope>
    <source>
        <strain evidence="6">ShG14-8</strain>
    </source>
</reference>
<dbReference type="InterPro" id="IPR011990">
    <property type="entry name" value="TPR-like_helical_dom_sf"/>
</dbReference>
<protein>
    <submittedName>
        <fullName evidence="6">Tetratricopeptide TPR_2 repeat protein</fullName>
    </submittedName>
</protein>
<reference evidence="6 7" key="1">
    <citation type="submission" date="2016-02" db="EMBL/GenBank/DDBJ databases">
        <authorList>
            <person name="Wen L."/>
            <person name="He K."/>
            <person name="Yang H."/>
        </authorList>
    </citation>
    <scope>NUCLEOTIDE SEQUENCE [LARGE SCALE GENOMIC DNA]</scope>
    <source>
        <strain evidence="6">ShG14-8</strain>
    </source>
</reference>
<evidence type="ECO:0000256" key="5">
    <source>
        <dbReference type="SAM" id="Phobius"/>
    </source>
</evidence>
<dbReference type="AlphaFoldDB" id="A0A139BX22"/>
<dbReference type="PANTHER" id="PTHR44395">
    <property type="match status" value="1"/>
</dbReference>
<dbReference type="PATRIC" id="fig|1796491.3.peg.397"/>
<dbReference type="GO" id="GO:0035269">
    <property type="term" value="P:protein O-linked glycosylation via mannose"/>
    <property type="evidence" value="ECO:0007669"/>
    <property type="project" value="TreeGrafter"/>
</dbReference>
<dbReference type="Proteomes" id="UP000070578">
    <property type="component" value="Unassembled WGS sequence"/>
</dbReference>
<gene>
    <name evidence="6" type="ORF">AWT59_0363</name>
</gene>
<organism evidence="6 7">
    <name type="scientific">Candidatus Gallionella acididurans</name>
    <dbReference type="NCBI Taxonomy" id="1796491"/>
    <lineage>
        <taxon>Bacteria</taxon>
        <taxon>Pseudomonadati</taxon>
        <taxon>Pseudomonadota</taxon>
        <taxon>Betaproteobacteria</taxon>
        <taxon>Nitrosomonadales</taxon>
        <taxon>Gallionellaceae</taxon>
        <taxon>Gallionella</taxon>
    </lineage>
</organism>
<dbReference type="InterPro" id="IPR019734">
    <property type="entry name" value="TPR_rpt"/>
</dbReference>
<keyword evidence="2 3" id="KW-0802">TPR repeat</keyword>
<proteinExistence type="predicted"/>
<dbReference type="GO" id="GO:0000030">
    <property type="term" value="F:mannosyltransferase activity"/>
    <property type="evidence" value="ECO:0007669"/>
    <property type="project" value="TreeGrafter"/>
</dbReference>